<dbReference type="EMBL" id="JAJKBJ010000011">
    <property type="protein sequence ID" value="MCL9684473.1"/>
    <property type="molecule type" value="Genomic_DNA"/>
</dbReference>
<organism evidence="1 2">
    <name type="scientific">Legionella maioricensis</name>
    <dbReference type="NCBI Taxonomy" id="2896528"/>
    <lineage>
        <taxon>Bacteria</taxon>
        <taxon>Pseudomonadati</taxon>
        <taxon>Pseudomonadota</taxon>
        <taxon>Gammaproteobacteria</taxon>
        <taxon>Legionellales</taxon>
        <taxon>Legionellaceae</taxon>
        <taxon>Legionella</taxon>
    </lineage>
</organism>
<proteinExistence type="predicted"/>
<protein>
    <submittedName>
        <fullName evidence="1">Uncharacterized protein</fullName>
    </submittedName>
</protein>
<comment type="caution">
    <text evidence="1">The sequence shown here is derived from an EMBL/GenBank/DDBJ whole genome shotgun (WGS) entry which is preliminary data.</text>
</comment>
<keyword evidence="2" id="KW-1185">Reference proteome</keyword>
<gene>
    <name evidence="1" type="ORF">LOX96_10240</name>
</gene>
<sequence>MDNISVAIQTLTQDTPPFLLGMYDGQDASCHAAKNIGRVFKEQCALPPVTYAAQDLSVNCLFYFFDIYYKQADQLTMQIEPTSNKNIISKTRYL</sequence>
<name>A0A9X2ID74_9GAMM</name>
<dbReference type="RefSeq" id="WP_250424192.1">
    <property type="nucleotide sequence ID" value="NZ_JAJKBJ010000011.1"/>
</dbReference>
<evidence type="ECO:0000313" key="1">
    <source>
        <dbReference type="EMBL" id="MCL9684473.1"/>
    </source>
</evidence>
<dbReference type="Proteomes" id="UP001139721">
    <property type="component" value="Unassembled WGS sequence"/>
</dbReference>
<accession>A0A9X2ID74</accession>
<evidence type="ECO:0000313" key="2">
    <source>
        <dbReference type="Proteomes" id="UP001139721"/>
    </source>
</evidence>
<dbReference type="AlphaFoldDB" id="A0A9X2ID74"/>
<reference evidence="1" key="1">
    <citation type="submission" date="2021-11" db="EMBL/GenBank/DDBJ databases">
        <title>Legionella maioricencis sp. nov., a new species isolated from hot water samples in Mallorca.</title>
        <authorList>
            <person name="Crespi S."/>
            <person name="Drasar V."/>
            <person name="Salva-Serra F."/>
            <person name="Jaen-Luchoro D."/>
            <person name="Pineiro-Iglesias B."/>
            <person name="Aliaga F."/>
            <person name="Fernandez-Juarez V."/>
            <person name="Coll G."/>
            <person name="Moore E.R.B."/>
            <person name="Bennasar-Figueras A."/>
        </authorList>
    </citation>
    <scope>NUCLEOTIDE SEQUENCE</scope>
    <source>
        <strain evidence="1">HCPI-6</strain>
    </source>
</reference>